<name>A0A5C7T717_THASP</name>
<gene>
    <name evidence="4" type="ORF">E6Q80_02070</name>
</gene>
<organism evidence="4 5">
    <name type="scientific">Thauera aminoaromatica</name>
    <dbReference type="NCBI Taxonomy" id="164330"/>
    <lineage>
        <taxon>Bacteria</taxon>
        <taxon>Pseudomonadati</taxon>
        <taxon>Pseudomonadota</taxon>
        <taxon>Betaproteobacteria</taxon>
        <taxon>Rhodocyclales</taxon>
        <taxon>Zoogloeaceae</taxon>
        <taxon>Thauera</taxon>
    </lineage>
</organism>
<dbReference type="InterPro" id="IPR007346">
    <property type="entry name" value="Endonuclease-I"/>
</dbReference>
<dbReference type="PANTHER" id="PTHR33607">
    <property type="entry name" value="ENDONUCLEASE-1"/>
    <property type="match status" value="1"/>
</dbReference>
<dbReference type="Pfam" id="PF04231">
    <property type="entry name" value="Endonuclease_1"/>
    <property type="match status" value="1"/>
</dbReference>
<evidence type="ECO:0000313" key="4">
    <source>
        <dbReference type="EMBL" id="TXH91649.1"/>
    </source>
</evidence>
<dbReference type="GO" id="GO:0004519">
    <property type="term" value="F:endonuclease activity"/>
    <property type="evidence" value="ECO:0007669"/>
    <property type="project" value="UniProtKB-KW"/>
</dbReference>
<dbReference type="GO" id="GO:0016787">
    <property type="term" value="F:hydrolase activity"/>
    <property type="evidence" value="ECO:0007669"/>
    <property type="project" value="UniProtKB-KW"/>
</dbReference>
<dbReference type="AlphaFoldDB" id="A0A5C7T717"/>
<dbReference type="Proteomes" id="UP000321192">
    <property type="component" value="Unassembled WGS sequence"/>
</dbReference>
<proteinExistence type="inferred from homology"/>
<dbReference type="InterPro" id="IPR044925">
    <property type="entry name" value="His-Me_finger_sf"/>
</dbReference>
<keyword evidence="3" id="KW-0378">Hydrolase</keyword>
<protein>
    <submittedName>
        <fullName evidence="4">Endonuclease</fullName>
    </submittedName>
</protein>
<accession>A0A5C7T717</accession>
<dbReference type="PANTHER" id="PTHR33607:SF2">
    <property type="entry name" value="ENDONUCLEASE-1"/>
    <property type="match status" value="1"/>
</dbReference>
<keyword evidence="2" id="KW-0540">Nuclease</keyword>
<dbReference type="RefSeq" id="WP_276656637.1">
    <property type="nucleotide sequence ID" value="NZ_SSFD01000030.1"/>
</dbReference>
<comment type="caution">
    <text evidence="4">The sequence shown here is derived from an EMBL/GenBank/DDBJ whole genome shotgun (WGS) entry which is preliminary data.</text>
</comment>
<evidence type="ECO:0000256" key="3">
    <source>
        <dbReference type="ARBA" id="ARBA00022801"/>
    </source>
</evidence>
<dbReference type="SUPFAM" id="SSF54060">
    <property type="entry name" value="His-Me finger endonucleases"/>
    <property type="match status" value="1"/>
</dbReference>
<dbReference type="EMBL" id="SSFD01000030">
    <property type="protein sequence ID" value="TXH91649.1"/>
    <property type="molecule type" value="Genomic_DNA"/>
</dbReference>
<sequence length="263" mass="29438">MRYSTLLFGLVLAGCNAAYVPDRPVRPLTAPAPAATSGSASFDLVTGKTATGHRDFANAKKVLPVVYLAMERDFYCGCRYAGTTVDFASCGYVPRKNLTRASRIEWEHVVPAWVLGHQRQCWQAGGRENCADNDPVFQVAEGDLNNLVPAVGEINGDRSNYAYSAWTKTPEPMYGRCETVVDFKLKKAQPREAVRGRAARITLYMAQTYGVRLSDQDRKLMCAWARTYPVDDWERERNLRILRWQGRGNPFVTDATQLKRACG</sequence>
<evidence type="ECO:0000256" key="2">
    <source>
        <dbReference type="ARBA" id="ARBA00022722"/>
    </source>
</evidence>
<comment type="similarity">
    <text evidence="1">Belongs to the EndA/NucM nuclease family.</text>
</comment>
<keyword evidence="4" id="KW-0255">Endonuclease</keyword>
<evidence type="ECO:0000313" key="5">
    <source>
        <dbReference type="Proteomes" id="UP000321192"/>
    </source>
</evidence>
<dbReference type="PROSITE" id="PS51257">
    <property type="entry name" value="PROKAR_LIPOPROTEIN"/>
    <property type="match status" value="1"/>
</dbReference>
<evidence type="ECO:0000256" key="1">
    <source>
        <dbReference type="ARBA" id="ARBA00006429"/>
    </source>
</evidence>
<reference evidence="4 5" key="1">
    <citation type="submission" date="2018-09" db="EMBL/GenBank/DDBJ databases">
        <title>Metagenome Assembled Genomes from an Advanced Water Purification Facility.</title>
        <authorList>
            <person name="Stamps B.W."/>
            <person name="Spear J.R."/>
        </authorList>
    </citation>
    <scope>NUCLEOTIDE SEQUENCE [LARGE SCALE GENOMIC DNA]</scope>
    <source>
        <strain evidence="4">Bin_27_1</strain>
    </source>
</reference>